<dbReference type="SUPFAM" id="SSF54695">
    <property type="entry name" value="POZ domain"/>
    <property type="match status" value="1"/>
</dbReference>
<dbReference type="EMBL" id="JABCIY010000213">
    <property type="protein sequence ID" value="KAF7188210.1"/>
    <property type="molecule type" value="Genomic_DNA"/>
</dbReference>
<dbReference type="Pfam" id="PF00651">
    <property type="entry name" value="BTB"/>
    <property type="match status" value="1"/>
</dbReference>
<dbReference type="PANTHER" id="PTHR47843:SF5">
    <property type="entry name" value="BTB_POZ DOMAIN PROTEIN"/>
    <property type="match status" value="1"/>
</dbReference>
<evidence type="ECO:0000259" key="2">
    <source>
        <dbReference type="PROSITE" id="PS50097"/>
    </source>
</evidence>
<proteinExistence type="predicted"/>
<accession>A0A8H6VIN5</accession>
<name>A0A8H6VIN5_9PEZI</name>
<reference evidence="3" key="1">
    <citation type="submission" date="2020-04" db="EMBL/GenBank/DDBJ databases">
        <title>Draft genome resource of the tomato pathogen Pseudocercospora fuligena.</title>
        <authorList>
            <person name="Zaccaron A."/>
        </authorList>
    </citation>
    <scope>NUCLEOTIDE SEQUENCE</scope>
    <source>
        <strain evidence="3">PF001</strain>
    </source>
</reference>
<dbReference type="Proteomes" id="UP000660729">
    <property type="component" value="Unassembled WGS sequence"/>
</dbReference>
<dbReference type="CDD" id="cd18186">
    <property type="entry name" value="BTB_POZ_ZBTB_KLHL-like"/>
    <property type="match status" value="1"/>
</dbReference>
<dbReference type="PANTHER" id="PTHR47843">
    <property type="entry name" value="BTB DOMAIN-CONTAINING PROTEIN-RELATED"/>
    <property type="match status" value="1"/>
</dbReference>
<keyword evidence="4" id="KW-1185">Reference proteome</keyword>
<dbReference type="PROSITE" id="PS50097">
    <property type="entry name" value="BTB"/>
    <property type="match status" value="1"/>
</dbReference>
<dbReference type="AlphaFoldDB" id="A0A8H6VIN5"/>
<gene>
    <name evidence="3" type="ORF">HII31_10495</name>
</gene>
<sequence length="304" mass="34328">MFVIRYPSLLVLILVPTTFLGRCRGLRGPSLLPACLDPWTRTSPSDDSMGGIQELLAKRKRLASQAKSEAKASFNSTVVKSPQVMDLEPEMAEQARKKFYGDKRFSDFTVICHGKEYHVHRVLVSTQSKWFEACCTAPFKEAADRSVTLHEDDPVAIEKMFQYFYQGEYDTIITATPPKLEEKGPSNAIQLHAYVYVVAEKYDCPTLRDQALEGFRDQISIGGFLRLRGAVLAAYQQVELPESVKALKAAVLEGWVGFDKIGFHEREVRQLFKDVPEFAEDLAFGYLTAPKGFFLPSYDPIYMT</sequence>
<feature type="domain" description="BTB" evidence="2">
    <location>
        <begin position="106"/>
        <end position="173"/>
    </location>
</feature>
<organism evidence="3 4">
    <name type="scientific">Pseudocercospora fuligena</name>
    <dbReference type="NCBI Taxonomy" id="685502"/>
    <lineage>
        <taxon>Eukaryota</taxon>
        <taxon>Fungi</taxon>
        <taxon>Dikarya</taxon>
        <taxon>Ascomycota</taxon>
        <taxon>Pezizomycotina</taxon>
        <taxon>Dothideomycetes</taxon>
        <taxon>Dothideomycetidae</taxon>
        <taxon>Mycosphaerellales</taxon>
        <taxon>Mycosphaerellaceae</taxon>
        <taxon>Pseudocercospora</taxon>
    </lineage>
</organism>
<keyword evidence="1" id="KW-0732">Signal</keyword>
<feature type="signal peptide" evidence="1">
    <location>
        <begin position="1"/>
        <end position="25"/>
    </location>
</feature>
<dbReference type="OrthoDB" id="3643211at2759"/>
<evidence type="ECO:0000313" key="3">
    <source>
        <dbReference type="EMBL" id="KAF7188210.1"/>
    </source>
</evidence>
<dbReference type="Gene3D" id="3.30.710.10">
    <property type="entry name" value="Potassium Channel Kv1.1, Chain A"/>
    <property type="match status" value="1"/>
</dbReference>
<protein>
    <recommendedName>
        <fullName evidence="2">BTB domain-containing protein</fullName>
    </recommendedName>
</protein>
<evidence type="ECO:0000256" key="1">
    <source>
        <dbReference type="SAM" id="SignalP"/>
    </source>
</evidence>
<dbReference type="InterPro" id="IPR000210">
    <property type="entry name" value="BTB/POZ_dom"/>
</dbReference>
<comment type="caution">
    <text evidence="3">The sequence shown here is derived from an EMBL/GenBank/DDBJ whole genome shotgun (WGS) entry which is preliminary data.</text>
</comment>
<evidence type="ECO:0000313" key="4">
    <source>
        <dbReference type="Proteomes" id="UP000660729"/>
    </source>
</evidence>
<dbReference type="InterPro" id="IPR011333">
    <property type="entry name" value="SKP1/BTB/POZ_sf"/>
</dbReference>
<feature type="chain" id="PRO_5034970586" description="BTB domain-containing protein" evidence="1">
    <location>
        <begin position="26"/>
        <end position="304"/>
    </location>
</feature>